<proteinExistence type="predicted"/>
<reference evidence="3" key="1">
    <citation type="submission" date="2016-10" db="EMBL/GenBank/DDBJ databases">
        <authorList>
            <person name="Varghese N."/>
            <person name="Submissions S."/>
        </authorList>
    </citation>
    <scope>NUCLEOTIDE SEQUENCE [LARGE SCALE GENOMIC DNA]</scope>
    <source>
        <strain evidence="3">DSM 5918</strain>
    </source>
</reference>
<keyword evidence="1" id="KW-0472">Membrane</keyword>
<protein>
    <submittedName>
        <fullName evidence="2">Uncharacterized protein</fullName>
    </submittedName>
</protein>
<organism evidence="2 3">
    <name type="scientific">Desulfomicrobium apsheronum</name>
    <dbReference type="NCBI Taxonomy" id="52560"/>
    <lineage>
        <taxon>Bacteria</taxon>
        <taxon>Pseudomonadati</taxon>
        <taxon>Thermodesulfobacteriota</taxon>
        <taxon>Desulfovibrionia</taxon>
        <taxon>Desulfovibrionales</taxon>
        <taxon>Desulfomicrobiaceae</taxon>
        <taxon>Desulfomicrobium</taxon>
    </lineage>
</organism>
<gene>
    <name evidence="2" type="ORF">SAMN04488082_10285</name>
</gene>
<keyword evidence="1" id="KW-1133">Transmembrane helix</keyword>
<keyword evidence="1" id="KW-0812">Transmembrane</keyword>
<sequence length="76" mass="8807">MLLRRVNKRHVILNNIFRSGEIERLHSLKFDSLRQDEKWRIAARGKVPGGYGWALLWVLGISVLTLVLVSVLRSRV</sequence>
<name>A0A1I3PRC4_9BACT</name>
<evidence type="ECO:0000313" key="2">
    <source>
        <dbReference type="EMBL" id="SFJ23920.1"/>
    </source>
</evidence>
<evidence type="ECO:0000256" key="1">
    <source>
        <dbReference type="SAM" id="Phobius"/>
    </source>
</evidence>
<keyword evidence="3" id="KW-1185">Reference proteome</keyword>
<accession>A0A1I3PRC4</accession>
<feature type="transmembrane region" description="Helical" evidence="1">
    <location>
        <begin position="50"/>
        <end position="72"/>
    </location>
</feature>
<dbReference type="EMBL" id="FORX01000002">
    <property type="protein sequence ID" value="SFJ23920.1"/>
    <property type="molecule type" value="Genomic_DNA"/>
</dbReference>
<dbReference type="Proteomes" id="UP000198635">
    <property type="component" value="Unassembled WGS sequence"/>
</dbReference>
<dbReference type="AlphaFoldDB" id="A0A1I3PRC4"/>
<dbReference type="STRING" id="52560.SAMN04488082_10285"/>
<evidence type="ECO:0000313" key="3">
    <source>
        <dbReference type="Proteomes" id="UP000198635"/>
    </source>
</evidence>